<evidence type="ECO:0000313" key="14">
    <source>
        <dbReference type="EMBL" id="OTF75228.1"/>
    </source>
</evidence>
<dbReference type="PROSITE" id="PS50088">
    <property type="entry name" value="ANK_REPEAT"/>
    <property type="match status" value="2"/>
</dbReference>
<comment type="caution">
    <text evidence="14">The sequence shown here is derived from an EMBL/GenBank/DDBJ whole genome shotgun (WGS) entry which is preliminary data.</text>
</comment>
<keyword evidence="5" id="KW-0800">Toxin</keyword>
<evidence type="ECO:0000256" key="1">
    <source>
        <dbReference type="ARBA" id="ARBA00004175"/>
    </source>
</evidence>
<dbReference type="PANTHER" id="PTHR24198:SF165">
    <property type="entry name" value="ANKYRIN REPEAT-CONTAINING PROTEIN-RELATED"/>
    <property type="match status" value="1"/>
</dbReference>
<dbReference type="SUPFAM" id="SSF48403">
    <property type="entry name" value="Ankyrin repeat"/>
    <property type="match status" value="1"/>
</dbReference>
<dbReference type="InterPro" id="IPR036770">
    <property type="entry name" value="Ankyrin_rpt-contain_sf"/>
</dbReference>
<dbReference type="Pfam" id="PF00023">
    <property type="entry name" value="Ank"/>
    <property type="match status" value="1"/>
</dbReference>
<proteinExistence type="inferred from homology"/>
<dbReference type="Gene3D" id="1.25.40.20">
    <property type="entry name" value="Ankyrin repeat-containing domain"/>
    <property type="match status" value="1"/>
</dbReference>
<evidence type="ECO:0000256" key="8">
    <source>
        <dbReference type="ARBA" id="ARBA00023298"/>
    </source>
</evidence>
<organism evidence="14 15">
    <name type="scientific">Euroglyphus maynei</name>
    <name type="common">Mayne's house dust mite</name>
    <dbReference type="NCBI Taxonomy" id="6958"/>
    <lineage>
        <taxon>Eukaryota</taxon>
        <taxon>Metazoa</taxon>
        <taxon>Ecdysozoa</taxon>
        <taxon>Arthropoda</taxon>
        <taxon>Chelicerata</taxon>
        <taxon>Arachnida</taxon>
        <taxon>Acari</taxon>
        <taxon>Acariformes</taxon>
        <taxon>Sarcoptiformes</taxon>
        <taxon>Astigmata</taxon>
        <taxon>Psoroptidia</taxon>
        <taxon>Analgoidea</taxon>
        <taxon>Pyroglyphidae</taxon>
        <taxon>Pyroglyphinae</taxon>
        <taxon>Euroglyphus</taxon>
    </lineage>
</organism>
<dbReference type="OrthoDB" id="6414023at2759"/>
<evidence type="ECO:0000256" key="6">
    <source>
        <dbReference type="ARBA" id="ARBA00023043"/>
    </source>
</evidence>
<evidence type="ECO:0000256" key="12">
    <source>
        <dbReference type="PROSITE-ProRule" id="PRU00023"/>
    </source>
</evidence>
<keyword evidence="2" id="KW-0268">Exocytosis</keyword>
<dbReference type="AlphaFoldDB" id="A0A1Y3B5K1"/>
<keyword evidence="15" id="KW-1185">Reference proteome</keyword>
<keyword evidence="6 12" id="KW-0040">ANK repeat</keyword>
<accession>A0A1Y3B5K1</accession>
<keyword evidence="5" id="KW-0528">Neurotoxin</keyword>
<reference evidence="14 15" key="1">
    <citation type="submission" date="2017-03" db="EMBL/GenBank/DDBJ databases">
        <title>Genome Survey of Euroglyphus maynei.</title>
        <authorList>
            <person name="Arlian L.G."/>
            <person name="Morgan M.S."/>
            <person name="Rider S.D."/>
        </authorList>
    </citation>
    <scope>NUCLEOTIDE SEQUENCE [LARGE SCALE GENOMIC DNA]</scope>
    <source>
        <strain evidence="14">Arlian Lab</strain>
        <tissue evidence="14">Whole body</tissue>
    </source>
</reference>
<feature type="compositionally biased region" description="Polar residues" evidence="13">
    <location>
        <begin position="245"/>
        <end position="256"/>
    </location>
</feature>
<dbReference type="InterPro" id="IPR027417">
    <property type="entry name" value="P-loop_NTPase"/>
</dbReference>
<dbReference type="Proteomes" id="UP000194236">
    <property type="component" value="Unassembled WGS sequence"/>
</dbReference>
<sequence>MLTIFFLYSNQNSYTPLHLALKRQHQMVAMLLLKAGADYELPDDNGERAIHYAARYNLVSIGQWLCQMNRCQVNVPNKHGLYPLHIAAKSGHIDIVRTLCLAGSVVDQKDKDSIIPQICAIAQSHNDIADLLTRLRNERQKEEFITQLMPIPTNQPLPRIKLKIFGHSGSGKSTLIESLKCGYFSSWFRRSKGLNSTVSLMKLNNINTTMTNGGQHSQQPNRSAIEPSQQQQRQQQKNGCELGRSNLSIISNGSMT</sequence>
<name>A0A1Y3B5K1_EURMA</name>
<keyword evidence="4" id="KW-0677">Repeat</keyword>
<evidence type="ECO:0000256" key="11">
    <source>
        <dbReference type="ARBA" id="ARBA00049811"/>
    </source>
</evidence>
<evidence type="ECO:0000256" key="4">
    <source>
        <dbReference type="ARBA" id="ARBA00022737"/>
    </source>
</evidence>
<keyword evidence="3" id="KW-1052">Target cell membrane</keyword>
<comment type="subunit">
    <text evidence="10">Homotetramer in membranes.</text>
</comment>
<comment type="subcellular location">
    <subcellularLocation>
        <location evidence="1">Target cell membrane</location>
    </subcellularLocation>
</comment>
<dbReference type="Pfam" id="PF12796">
    <property type="entry name" value="Ank_2"/>
    <property type="match status" value="1"/>
</dbReference>
<dbReference type="GO" id="GO:0044218">
    <property type="term" value="C:other organism cell membrane"/>
    <property type="evidence" value="ECO:0007669"/>
    <property type="project" value="UniProtKB-KW"/>
</dbReference>
<evidence type="ECO:0000256" key="10">
    <source>
        <dbReference type="ARBA" id="ARBA00049715"/>
    </source>
</evidence>
<evidence type="ECO:0000256" key="7">
    <source>
        <dbReference type="ARBA" id="ARBA00023136"/>
    </source>
</evidence>
<evidence type="ECO:0000256" key="13">
    <source>
        <dbReference type="SAM" id="MobiDB-lite"/>
    </source>
</evidence>
<evidence type="ECO:0000256" key="9">
    <source>
        <dbReference type="ARBA" id="ARBA00049657"/>
    </source>
</evidence>
<dbReference type="SMART" id="SM00248">
    <property type="entry name" value="ANK"/>
    <property type="match status" value="3"/>
</dbReference>
<keyword evidence="7" id="KW-0472">Membrane</keyword>
<dbReference type="PROSITE" id="PS50297">
    <property type="entry name" value="ANK_REP_REGION"/>
    <property type="match status" value="2"/>
</dbReference>
<evidence type="ECO:0000256" key="2">
    <source>
        <dbReference type="ARBA" id="ARBA00022483"/>
    </source>
</evidence>
<gene>
    <name evidence="14" type="ORF">BLA29_007303</name>
</gene>
<dbReference type="GO" id="GO:0044231">
    <property type="term" value="C:host cell presynaptic membrane"/>
    <property type="evidence" value="ECO:0007669"/>
    <property type="project" value="UniProtKB-KW"/>
</dbReference>
<dbReference type="SUPFAM" id="SSF52540">
    <property type="entry name" value="P-loop containing nucleoside triphosphate hydrolases"/>
    <property type="match status" value="1"/>
</dbReference>
<evidence type="ECO:0000313" key="15">
    <source>
        <dbReference type="Proteomes" id="UP000194236"/>
    </source>
</evidence>
<feature type="compositionally biased region" description="Polar residues" evidence="13">
    <location>
        <begin position="208"/>
        <end position="228"/>
    </location>
</feature>
<protein>
    <recommendedName>
        <fullName evidence="11">Alpha-latrotoxin</fullName>
    </recommendedName>
</protein>
<dbReference type="InterPro" id="IPR002110">
    <property type="entry name" value="Ankyrin_rpt"/>
</dbReference>
<feature type="repeat" description="ANK" evidence="12">
    <location>
        <begin position="12"/>
        <end position="44"/>
    </location>
</feature>
<dbReference type="GO" id="GO:0006887">
    <property type="term" value="P:exocytosis"/>
    <property type="evidence" value="ECO:0007669"/>
    <property type="project" value="UniProtKB-KW"/>
</dbReference>
<evidence type="ECO:0000256" key="5">
    <source>
        <dbReference type="ARBA" id="ARBA00023028"/>
    </source>
</evidence>
<evidence type="ECO:0000256" key="3">
    <source>
        <dbReference type="ARBA" id="ARBA00022537"/>
    </source>
</evidence>
<keyword evidence="5" id="KW-0638">Presynaptic neurotoxin</keyword>
<comment type="similarity">
    <text evidence="9">Belongs to the cationic peptide 01 (latrotoxin) family. 03 (alpha-latrotoxin) subfamily.</text>
</comment>
<dbReference type="PANTHER" id="PTHR24198">
    <property type="entry name" value="ANKYRIN REPEAT AND PROTEIN KINASE DOMAIN-CONTAINING PROTEIN"/>
    <property type="match status" value="1"/>
</dbReference>
<feature type="region of interest" description="Disordered" evidence="13">
    <location>
        <begin position="208"/>
        <end position="256"/>
    </location>
</feature>
<keyword evidence="8" id="KW-1053">Target membrane</keyword>
<feature type="repeat" description="ANK" evidence="12">
    <location>
        <begin position="79"/>
        <end position="111"/>
    </location>
</feature>
<dbReference type="EMBL" id="MUJZ01042966">
    <property type="protein sequence ID" value="OTF75228.1"/>
    <property type="molecule type" value="Genomic_DNA"/>
</dbReference>
<feature type="non-terminal residue" evidence="14">
    <location>
        <position position="256"/>
    </location>
</feature>